<gene>
    <name evidence="1" type="ORF">DCF17_20475</name>
</gene>
<sequence>MKHANSDTLAQLAPLLDQVRQRLPRLKEKGIGRFYAKSAALLHFHDDPMGLFADLKVGGDWQRYPVNSDADYAVLLQALDQRLSDSSGTK</sequence>
<comment type="caution">
    <text evidence="1">The sequence shown here is derived from an EMBL/GenBank/DDBJ whole genome shotgun (WGS) entry which is preliminary data.</text>
</comment>
<reference evidence="2" key="1">
    <citation type="submission" date="2018-04" db="EMBL/GenBank/DDBJ databases">
        <authorList>
            <person name="Cornet L."/>
        </authorList>
    </citation>
    <scope>NUCLEOTIDE SEQUENCE [LARGE SCALE GENOMIC DNA]</scope>
</reference>
<name>A0A2W4VPI9_9CYAN</name>
<protein>
    <submittedName>
        <fullName evidence="1">Uncharacterized protein</fullName>
    </submittedName>
</protein>
<dbReference type="EMBL" id="QBMN01000208">
    <property type="protein sequence ID" value="PZO34396.1"/>
    <property type="molecule type" value="Genomic_DNA"/>
</dbReference>
<evidence type="ECO:0000313" key="2">
    <source>
        <dbReference type="Proteomes" id="UP000249081"/>
    </source>
</evidence>
<evidence type="ECO:0000313" key="1">
    <source>
        <dbReference type="EMBL" id="PZO34396.1"/>
    </source>
</evidence>
<dbReference type="Proteomes" id="UP000249081">
    <property type="component" value="Unassembled WGS sequence"/>
</dbReference>
<reference evidence="1 2" key="2">
    <citation type="submission" date="2018-06" db="EMBL/GenBank/DDBJ databases">
        <title>Metagenomic assembly of (sub)arctic Cyanobacteria and their associated microbiome from non-axenic cultures.</title>
        <authorList>
            <person name="Baurain D."/>
        </authorList>
    </citation>
    <scope>NUCLEOTIDE SEQUENCE [LARGE SCALE GENOMIC DNA]</scope>
    <source>
        <strain evidence="1">ULC041bin1</strain>
    </source>
</reference>
<proteinExistence type="predicted"/>
<accession>A0A2W4VPI9</accession>
<dbReference type="AlphaFoldDB" id="A0A2W4VPI9"/>
<organism evidence="1 2">
    <name type="scientific">Shackletoniella antarctica</name>
    <dbReference type="NCBI Taxonomy" id="268115"/>
    <lineage>
        <taxon>Bacteria</taxon>
        <taxon>Bacillati</taxon>
        <taxon>Cyanobacteriota</taxon>
        <taxon>Cyanophyceae</taxon>
        <taxon>Oculatellales</taxon>
        <taxon>Oculatellaceae</taxon>
        <taxon>Shackletoniella</taxon>
    </lineage>
</organism>